<comment type="caution">
    <text evidence="1">The sequence shown here is derived from an EMBL/GenBank/DDBJ whole genome shotgun (WGS) entry which is preliminary data.</text>
</comment>
<reference evidence="1" key="1">
    <citation type="submission" date="2018-11" db="EMBL/GenBank/DDBJ databases">
        <authorList>
            <person name="Alioto T."/>
            <person name="Alioto T."/>
        </authorList>
    </citation>
    <scope>NUCLEOTIDE SEQUENCE</scope>
</reference>
<accession>A0A8B6BUB1</accession>
<gene>
    <name evidence="1" type="ORF">MGAL_10B049247</name>
</gene>
<name>A0A8B6BUB1_MYTGA</name>
<feature type="non-terminal residue" evidence="1">
    <location>
        <position position="95"/>
    </location>
</feature>
<evidence type="ECO:0000313" key="2">
    <source>
        <dbReference type="Proteomes" id="UP000596742"/>
    </source>
</evidence>
<dbReference type="AlphaFoldDB" id="A0A8B6BUB1"/>
<sequence>GDGWDIRVTALRVSGDWLGCQFDWLGCHLDWLGWVTGWDQFDSPPYRLGCFSWTVDISIDWLVVRWDGWDNISLMRWGVQGLAWDIRELGLGLSG</sequence>
<evidence type="ECO:0000313" key="1">
    <source>
        <dbReference type="EMBL" id="VDH94675.1"/>
    </source>
</evidence>
<proteinExistence type="predicted"/>
<protein>
    <submittedName>
        <fullName evidence="1">Uncharacterized protein</fullName>
    </submittedName>
</protein>
<dbReference type="EMBL" id="UYJE01000630">
    <property type="protein sequence ID" value="VDH94675.1"/>
    <property type="molecule type" value="Genomic_DNA"/>
</dbReference>
<keyword evidence="2" id="KW-1185">Reference proteome</keyword>
<dbReference type="Proteomes" id="UP000596742">
    <property type="component" value="Unassembled WGS sequence"/>
</dbReference>
<organism evidence="1 2">
    <name type="scientific">Mytilus galloprovincialis</name>
    <name type="common">Mediterranean mussel</name>
    <dbReference type="NCBI Taxonomy" id="29158"/>
    <lineage>
        <taxon>Eukaryota</taxon>
        <taxon>Metazoa</taxon>
        <taxon>Spiralia</taxon>
        <taxon>Lophotrochozoa</taxon>
        <taxon>Mollusca</taxon>
        <taxon>Bivalvia</taxon>
        <taxon>Autobranchia</taxon>
        <taxon>Pteriomorphia</taxon>
        <taxon>Mytilida</taxon>
        <taxon>Mytiloidea</taxon>
        <taxon>Mytilidae</taxon>
        <taxon>Mytilinae</taxon>
        <taxon>Mytilus</taxon>
    </lineage>
</organism>